<dbReference type="PANTHER" id="PTHR24061">
    <property type="entry name" value="CALCIUM-SENSING RECEPTOR-RELATED"/>
    <property type="match status" value="1"/>
</dbReference>
<keyword evidence="15" id="KW-1185">Reference proteome</keyword>
<dbReference type="Ensembl" id="ENSCCRT00000042322.2">
    <property type="protein sequence ID" value="ENSCCRP00000039051.2"/>
    <property type="gene ID" value="ENSCCRG00000020891.2"/>
</dbReference>
<feature type="transmembrane region" description="Helical" evidence="12">
    <location>
        <begin position="341"/>
        <end position="361"/>
    </location>
</feature>
<dbReference type="PROSITE" id="PS00981">
    <property type="entry name" value="G_PROTEIN_RECEP_F3_3"/>
    <property type="match status" value="1"/>
</dbReference>
<accession>A0A8C1BWC3</accession>
<keyword evidence="7" id="KW-0297">G-protein coupled receptor</keyword>
<dbReference type="InterPro" id="IPR017979">
    <property type="entry name" value="GPCR_3_CS"/>
</dbReference>
<evidence type="ECO:0000313" key="15">
    <source>
        <dbReference type="Proteomes" id="UP001108240"/>
    </source>
</evidence>
<dbReference type="Pfam" id="PF00003">
    <property type="entry name" value="7tm_3"/>
    <property type="match status" value="1"/>
</dbReference>
<keyword evidence="3" id="KW-1003">Cell membrane</keyword>
<comment type="subcellular location">
    <subcellularLocation>
        <location evidence="1">Cell membrane</location>
        <topology evidence="1">Multi-pass membrane protein</topology>
    </subcellularLocation>
</comment>
<dbReference type="InterPro" id="IPR017978">
    <property type="entry name" value="GPCR_3_C"/>
</dbReference>
<dbReference type="InterPro" id="IPR000068">
    <property type="entry name" value="GPCR_3_Ca_sens_rcpt-rel"/>
</dbReference>
<dbReference type="Proteomes" id="UP001108240">
    <property type="component" value="Unplaced"/>
</dbReference>
<dbReference type="FunFam" id="2.10.50.30:FF:000002">
    <property type="entry name" value="Vomeronasal 2 receptor, h1"/>
    <property type="match status" value="1"/>
</dbReference>
<keyword evidence="9" id="KW-0675">Receptor</keyword>
<evidence type="ECO:0000259" key="13">
    <source>
        <dbReference type="PROSITE" id="PS50259"/>
    </source>
</evidence>
<dbReference type="InterPro" id="IPR011500">
    <property type="entry name" value="GPCR_3_9-Cys_dom"/>
</dbReference>
<evidence type="ECO:0000256" key="4">
    <source>
        <dbReference type="ARBA" id="ARBA00022692"/>
    </source>
</evidence>
<dbReference type="PROSITE" id="PS50259">
    <property type="entry name" value="G_PROTEIN_RECEP_F3_4"/>
    <property type="match status" value="1"/>
</dbReference>
<feature type="transmembrane region" description="Helical" evidence="12">
    <location>
        <begin position="462"/>
        <end position="485"/>
    </location>
</feature>
<evidence type="ECO:0000256" key="6">
    <source>
        <dbReference type="ARBA" id="ARBA00022989"/>
    </source>
</evidence>
<keyword evidence="11" id="KW-0807">Transducer</keyword>
<keyword evidence="4 12" id="KW-0812">Transmembrane</keyword>
<dbReference type="CDD" id="cd15283">
    <property type="entry name" value="7tmC_V2R_pheromone"/>
    <property type="match status" value="1"/>
</dbReference>
<evidence type="ECO:0000256" key="5">
    <source>
        <dbReference type="ARBA" id="ARBA00022729"/>
    </source>
</evidence>
<comment type="similarity">
    <text evidence="2">Belongs to the G-protein coupled receptor 3 family.</text>
</comment>
<sequence length="572" mass="63702">MVKHFGWTWIGAVRSDSDYGNNGMASFLKAAEQEGICVEYSEAYYRTQPRSKLKKMAEVIRRSTARVIVAFLASGDMRLLLEELSQQPPPPMQWIGSESWVTDPEMLRYNLCIGVVGFAIPRSVIPGLREFLLDLSAEQAVEFPLLTEFWESSFSCSLNRQTGSSTGMPACDGTEDLRALQNPYTDTSQLRVTNMVYKATYAIAHALHSIVCKESRCDKSIIVGPHKVPVSVCSESCPPGTRKAVKKGRPVCCYDCINCADGEISNETDSLECHKCLPEYWPNNEKDKCLPKPVEFLSWDEILGIILAAFSVTGSLVALSITLVFYKNRTSPIVKANNSELSFLLLFSLTLCFLCSLTFIGQPTEWSCMLRHTAFGIIFVLCISCVLGKTIVVLMAFKATLPGSNVMKWFGPPQQRLSVLGFTLVQVLICVLWLTISPPFPYNNMQHYKEKIILECNLGSAIGFWAVLGYIGLLAFLCFVLAFLARKLPDNFNEAKFITFSMLIFCAVWITFIPAYVSSPGKFTVAVEIFAILASSFGLILCIFAPKCFIIVFRPEQNTKKHLMGKVPSKAL</sequence>
<organism evidence="14 15">
    <name type="scientific">Cyprinus carpio carpio</name>
    <dbReference type="NCBI Taxonomy" id="630221"/>
    <lineage>
        <taxon>Eukaryota</taxon>
        <taxon>Metazoa</taxon>
        <taxon>Chordata</taxon>
        <taxon>Craniata</taxon>
        <taxon>Vertebrata</taxon>
        <taxon>Euteleostomi</taxon>
        <taxon>Actinopterygii</taxon>
        <taxon>Neopterygii</taxon>
        <taxon>Teleostei</taxon>
        <taxon>Ostariophysi</taxon>
        <taxon>Cypriniformes</taxon>
        <taxon>Cyprinidae</taxon>
        <taxon>Cyprininae</taxon>
        <taxon>Cyprinus</taxon>
    </lineage>
</organism>
<evidence type="ECO:0000256" key="3">
    <source>
        <dbReference type="ARBA" id="ARBA00022475"/>
    </source>
</evidence>
<evidence type="ECO:0000256" key="8">
    <source>
        <dbReference type="ARBA" id="ARBA00023136"/>
    </source>
</evidence>
<dbReference type="Pfam" id="PF07562">
    <property type="entry name" value="NCD3G"/>
    <property type="match status" value="1"/>
</dbReference>
<reference evidence="14" key="1">
    <citation type="submission" date="2025-08" db="UniProtKB">
        <authorList>
            <consortium name="Ensembl"/>
        </authorList>
    </citation>
    <scope>IDENTIFICATION</scope>
</reference>
<evidence type="ECO:0000256" key="12">
    <source>
        <dbReference type="SAM" id="Phobius"/>
    </source>
</evidence>
<dbReference type="FunFam" id="3.40.50.2300:FF:000016">
    <property type="entry name" value="Taste 1 receptor member 2"/>
    <property type="match status" value="1"/>
</dbReference>
<evidence type="ECO:0000256" key="2">
    <source>
        <dbReference type="ARBA" id="ARBA00007242"/>
    </source>
</evidence>
<dbReference type="OMA" id="CHRTSAI"/>
<evidence type="ECO:0000256" key="11">
    <source>
        <dbReference type="ARBA" id="ARBA00023224"/>
    </source>
</evidence>
<feature type="transmembrane region" description="Helical" evidence="12">
    <location>
        <begin position="302"/>
        <end position="326"/>
    </location>
</feature>
<keyword evidence="8 12" id="KW-0472">Membrane</keyword>
<proteinExistence type="inferred from homology"/>
<dbReference type="PRINTS" id="PR01535">
    <property type="entry name" value="VOMERONASL2R"/>
</dbReference>
<dbReference type="InterPro" id="IPR038550">
    <property type="entry name" value="GPCR_3_9-Cys_sf"/>
</dbReference>
<feature type="domain" description="G-protein coupled receptors family 3 profile" evidence="13">
    <location>
        <begin position="303"/>
        <end position="567"/>
    </location>
</feature>
<dbReference type="GO" id="GO:0005886">
    <property type="term" value="C:plasma membrane"/>
    <property type="evidence" value="ECO:0007669"/>
    <property type="project" value="UniProtKB-SubCell"/>
</dbReference>
<keyword evidence="6 12" id="KW-1133">Transmembrane helix</keyword>
<dbReference type="Gene3D" id="3.40.50.2300">
    <property type="match status" value="2"/>
</dbReference>
<dbReference type="GeneTree" id="ENSGT00940000163991"/>
<protein>
    <recommendedName>
        <fullName evidence="13">G-protein coupled receptors family 3 profile domain-containing protein</fullName>
    </recommendedName>
</protein>
<evidence type="ECO:0000256" key="10">
    <source>
        <dbReference type="ARBA" id="ARBA00023180"/>
    </source>
</evidence>
<feature type="transmembrane region" description="Helical" evidence="12">
    <location>
        <begin position="529"/>
        <end position="553"/>
    </location>
</feature>
<feature type="transmembrane region" description="Helical" evidence="12">
    <location>
        <begin position="417"/>
        <end position="436"/>
    </location>
</feature>
<name>A0A8C1BWC3_CYPCA</name>
<evidence type="ECO:0000313" key="14">
    <source>
        <dbReference type="Ensembl" id="ENSCCRP00000039051.2"/>
    </source>
</evidence>
<dbReference type="GO" id="GO:0004930">
    <property type="term" value="F:G protein-coupled receptor activity"/>
    <property type="evidence" value="ECO:0007669"/>
    <property type="project" value="UniProtKB-KW"/>
</dbReference>
<dbReference type="SUPFAM" id="SSF53822">
    <property type="entry name" value="Periplasmic binding protein-like I"/>
    <property type="match status" value="1"/>
</dbReference>
<feature type="transmembrane region" description="Helical" evidence="12">
    <location>
        <begin position="373"/>
        <end position="397"/>
    </location>
</feature>
<dbReference type="AlphaFoldDB" id="A0A8C1BWC3"/>
<evidence type="ECO:0000256" key="7">
    <source>
        <dbReference type="ARBA" id="ARBA00023040"/>
    </source>
</evidence>
<dbReference type="Gene3D" id="2.10.50.30">
    <property type="entry name" value="GPCR, family 3, nine cysteines domain"/>
    <property type="match status" value="1"/>
</dbReference>
<dbReference type="InterPro" id="IPR004073">
    <property type="entry name" value="GPCR_3_vmron_rcpt_2"/>
</dbReference>
<dbReference type="PANTHER" id="PTHR24061:SF528">
    <property type="entry name" value="C-FAMILY ODORANT RECEPTOR OLFCD2-RELATED"/>
    <property type="match status" value="1"/>
</dbReference>
<evidence type="ECO:0000256" key="9">
    <source>
        <dbReference type="ARBA" id="ARBA00023170"/>
    </source>
</evidence>
<evidence type="ECO:0000256" key="1">
    <source>
        <dbReference type="ARBA" id="ARBA00004651"/>
    </source>
</evidence>
<reference evidence="14" key="2">
    <citation type="submission" date="2025-09" db="UniProtKB">
        <authorList>
            <consortium name="Ensembl"/>
        </authorList>
    </citation>
    <scope>IDENTIFICATION</scope>
</reference>
<dbReference type="InterPro" id="IPR028082">
    <property type="entry name" value="Peripla_BP_I"/>
</dbReference>
<feature type="transmembrane region" description="Helical" evidence="12">
    <location>
        <begin position="497"/>
        <end position="517"/>
    </location>
</feature>
<keyword evidence="5" id="KW-0732">Signal</keyword>
<dbReference type="InterPro" id="IPR001828">
    <property type="entry name" value="ANF_lig-bd_rcpt"/>
</dbReference>
<dbReference type="Pfam" id="PF01094">
    <property type="entry name" value="ANF_receptor"/>
    <property type="match status" value="1"/>
</dbReference>
<keyword evidence="10" id="KW-0325">Glycoprotein</keyword>